<dbReference type="Proteomes" id="UP001152766">
    <property type="component" value="Unassembled WGS sequence"/>
</dbReference>
<reference evidence="3" key="1">
    <citation type="submission" date="2019-02" db="EMBL/GenBank/DDBJ databases">
        <title>Draft genome of the type strain Pelomonas aquatica CCUG 52575T.</title>
        <authorList>
            <person name="Gomila M."/>
            <person name="Lalucat J."/>
        </authorList>
    </citation>
    <scope>NUCLEOTIDE SEQUENCE</scope>
    <source>
        <strain evidence="3">CCUG 52575</strain>
    </source>
</reference>
<evidence type="ECO:0000313" key="3">
    <source>
        <dbReference type="EMBL" id="MDG0864198.1"/>
    </source>
</evidence>
<dbReference type="InterPro" id="IPR033399">
    <property type="entry name" value="TP_0789-like"/>
</dbReference>
<gene>
    <name evidence="3" type="ORF">EXJ73_17190</name>
</gene>
<dbReference type="EMBL" id="SGUG01000028">
    <property type="protein sequence ID" value="MDG0864198.1"/>
    <property type="molecule type" value="Genomic_DNA"/>
</dbReference>
<keyword evidence="1" id="KW-0732">Signal</keyword>
<keyword evidence="4" id="KW-1185">Reference proteome</keyword>
<dbReference type="AlphaFoldDB" id="A0A9X4LJ81"/>
<keyword evidence="3" id="KW-0449">Lipoprotein</keyword>
<feature type="domain" description="Uncharacterized protein TP-0789" evidence="2">
    <location>
        <begin position="70"/>
        <end position="257"/>
    </location>
</feature>
<proteinExistence type="predicted"/>
<dbReference type="Gene3D" id="2.50.20.10">
    <property type="entry name" value="Lipoprotein localisation LolA/LolB/LppX"/>
    <property type="match status" value="1"/>
</dbReference>
<evidence type="ECO:0000256" key="1">
    <source>
        <dbReference type="SAM" id="SignalP"/>
    </source>
</evidence>
<comment type="caution">
    <text evidence="3">The sequence shown here is derived from an EMBL/GenBank/DDBJ whole genome shotgun (WGS) entry which is preliminary data.</text>
</comment>
<feature type="chain" id="PRO_5040860710" evidence="1">
    <location>
        <begin position="21"/>
        <end position="259"/>
    </location>
</feature>
<dbReference type="Pfam" id="PF17131">
    <property type="entry name" value="LolA_like"/>
    <property type="match status" value="1"/>
</dbReference>
<dbReference type="RefSeq" id="WP_268153601.1">
    <property type="nucleotide sequence ID" value="NZ_JAPPUW010000025.1"/>
</dbReference>
<protein>
    <submittedName>
        <fullName evidence="3">Outer membrane lipoprotein-sorting protein</fullName>
    </submittedName>
</protein>
<name>A0A9X4LJ81_9BURK</name>
<evidence type="ECO:0000259" key="2">
    <source>
        <dbReference type="Pfam" id="PF17131"/>
    </source>
</evidence>
<feature type="signal peptide" evidence="1">
    <location>
        <begin position="1"/>
        <end position="20"/>
    </location>
</feature>
<accession>A0A9X4LJ81</accession>
<sequence>MSKQTYITTALLVLASAVNAADGNSVIKDSERRIKSATEKTIYRMELLDGAGQVQQTRGIELYYKKVEGTETTLFKFTTPPVIQGTGLLIVDGGKPVNDIWMYLPATRKIRRIAGSEKSNWFMGTEFTHEDFEDYKTSAYSFTLDKEDEACGEQQKCFVVTASASDAAEKEASGYGKKTYWIEKQTLYPVRIDYFDKAGAPAKRLDVRKLAKSGEYWRPQVYEMRNLANGRTTRLTASSREVDGKLDDFYVSQRYLRSE</sequence>
<evidence type="ECO:0000313" key="4">
    <source>
        <dbReference type="Proteomes" id="UP001152766"/>
    </source>
</evidence>
<dbReference type="CDD" id="cd16329">
    <property type="entry name" value="LolA_like"/>
    <property type="match status" value="1"/>
</dbReference>
<organism evidence="3 4">
    <name type="scientific">Pelomonas aquatica</name>
    <dbReference type="NCBI Taxonomy" id="431058"/>
    <lineage>
        <taxon>Bacteria</taxon>
        <taxon>Pseudomonadati</taxon>
        <taxon>Pseudomonadota</taxon>
        <taxon>Betaproteobacteria</taxon>
        <taxon>Burkholderiales</taxon>
        <taxon>Sphaerotilaceae</taxon>
        <taxon>Roseateles</taxon>
    </lineage>
</organism>